<feature type="site" description="Important for catalytic activity" evidence="4">
    <location>
        <position position="145"/>
    </location>
</feature>
<dbReference type="Pfam" id="PF02737">
    <property type="entry name" value="3HCDH_N"/>
    <property type="match status" value="1"/>
</dbReference>
<proteinExistence type="inferred from homology"/>
<dbReference type="PANTHER" id="PTHR48075:SF3">
    <property type="entry name" value="3-HYDROXYACYL-COA DEHYDROGENASE"/>
    <property type="match status" value="1"/>
</dbReference>
<evidence type="ECO:0000256" key="3">
    <source>
        <dbReference type="ARBA" id="ARBA00023002"/>
    </source>
</evidence>
<evidence type="ECO:0000256" key="2">
    <source>
        <dbReference type="ARBA" id="ARBA00009463"/>
    </source>
</evidence>
<evidence type="ECO:0000313" key="8">
    <source>
        <dbReference type="Proteomes" id="UP000219514"/>
    </source>
</evidence>
<dbReference type="GO" id="GO:0006631">
    <property type="term" value="P:fatty acid metabolic process"/>
    <property type="evidence" value="ECO:0007669"/>
    <property type="project" value="InterPro"/>
</dbReference>
<dbReference type="InterPro" id="IPR013328">
    <property type="entry name" value="6PGD_dom2"/>
</dbReference>
<dbReference type="AlphaFoldDB" id="A0A285EAZ1"/>
<dbReference type="EMBL" id="OBDO01000004">
    <property type="protein sequence ID" value="SNX96298.1"/>
    <property type="molecule type" value="Genomic_DNA"/>
</dbReference>
<sequence>MGYVFPEDADRRPVAVVGGGALGRRIAAVLAAGGTDVRLTDLDAEQREVARRYALASLEEFHRALGLTNQGRGTVSSADELRDAVAGAWLVVEAVPERVDVKTDVFGRLDRLAEPDAVLASNSSSIPTSQVVDRVARPERVLNAHFQSPPEHNAVELMSCGRTDPAVVDALMERLPRYGLVPFRVRRESDGFIFNRIWAAIKRECLMVVEEGVAAPEDVDRMWQLFTRPGTPPFRLMDVVGLDVVLAIEEHYAAVREGIPDGPRRLVREYLEQGRLGRKSGRGFYDDYD</sequence>
<dbReference type="Pfam" id="PF00725">
    <property type="entry name" value="3HCDH"/>
    <property type="match status" value="1"/>
</dbReference>
<dbReference type="Gene3D" id="1.10.1040.10">
    <property type="entry name" value="N-(1-d-carboxylethyl)-l-norvaline Dehydrogenase, domain 2"/>
    <property type="match status" value="1"/>
</dbReference>
<dbReference type="InterPro" id="IPR008927">
    <property type="entry name" value="6-PGluconate_DH-like_C_sf"/>
</dbReference>
<feature type="domain" description="3-hydroxyacyl-CoA dehydrogenase C-terminal" evidence="5">
    <location>
        <begin position="191"/>
        <end position="286"/>
    </location>
</feature>
<reference evidence="7 8" key="1">
    <citation type="submission" date="2017-09" db="EMBL/GenBank/DDBJ databases">
        <authorList>
            <person name="Ehlers B."/>
            <person name="Leendertz F.H."/>
        </authorList>
    </citation>
    <scope>NUCLEOTIDE SEQUENCE [LARGE SCALE GENOMIC DNA]</scope>
    <source>
        <strain evidence="7 8">DSM 46844</strain>
    </source>
</reference>
<keyword evidence="3" id="KW-0560">Oxidoreductase</keyword>
<evidence type="ECO:0000256" key="1">
    <source>
        <dbReference type="ARBA" id="ARBA00005086"/>
    </source>
</evidence>
<evidence type="ECO:0000256" key="4">
    <source>
        <dbReference type="PIRSR" id="PIRSR000105-1"/>
    </source>
</evidence>
<dbReference type="InterPro" id="IPR036291">
    <property type="entry name" value="NAD(P)-bd_dom_sf"/>
</dbReference>
<dbReference type="OrthoDB" id="9771883at2"/>
<dbReference type="Proteomes" id="UP000219514">
    <property type="component" value="Unassembled WGS sequence"/>
</dbReference>
<evidence type="ECO:0000259" key="5">
    <source>
        <dbReference type="Pfam" id="PF00725"/>
    </source>
</evidence>
<dbReference type="InterPro" id="IPR006176">
    <property type="entry name" value="3-OHacyl-CoA_DH_NAD-bd"/>
</dbReference>
<gene>
    <name evidence="7" type="ORF">SAMN06893097_10412</name>
</gene>
<evidence type="ECO:0000259" key="6">
    <source>
        <dbReference type="Pfam" id="PF02737"/>
    </source>
</evidence>
<dbReference type="SUPFAM" id="SSF51735">
    <property type="entry name" value="NAD(P)-binding Rossmann-fold domains"/>
    <property type="match status" value="1"/>
</dbReference>
<dbReference type="PIRSF" id="PIRSF000105">
    <property type="entry name" value="HCDH"/>
    <property type="match status" value="1"/>
</dbReference>
<comment type="similarity">
    <text evidence="2">Belongs to the 3-hydroxyacyl-CoA dehydrogenase family.</text>
</comment>
<evidence type="ECO:0000313" key="7">
    <source>
        <dbReference type="EMBL" id="SNX96298.1"/>
    </source>
</evidence>
<dbReference type="RefSeq" id="WP_097206339.1">
    <property type="nucleotide sequence ID" value="NZ_JACHXB010000002.1"/>
</dbReference>
<dbReference type="SUPFAM" id="SSF48179">
    <property type="entry name" value="6-phosphogluconate dehydrogenase C-terminal domain-like"/>
    <property type="match status" value="1"/>
</dbReference>
<organism evidence="7 8">
    <name type="scientific">Geodermatophilus sabuli</name>
    <dbReference type="NCBI Taxonomy" id="1564158"/>
    <lineage>
        <taxon>Bacteria</taxon>
        <taxon>Bacillati</taxon>
        <taxon>Actinomycetota</taxon>
        <taxon>Actinomycetes</taxon>
        <taxon>Geodermatophilales</taxon>
        <taxon>Geodermatophilaceae</taxon>
        <taxon>Geodermatophilus</taxon>
    </lineage>
</organism>
<feature type="domain" description="3-hydroxyacyl-CoA dehydrogenase NAD binding" evidence="6">
    <location>
        <begin position="14"/>
        <end position="185"/>
    </location>
</feature>
<dbReference type="InterPro" id="IPR022694">
    <property type="entry name" value="3-OHacyl-CoA_DH"/>
</dbReference>
<dbReference type="Gene3D" id="3.40.50.720">
    <property type="entry name" value="NAD(P)-binding Rossmann-like Domain"/>
    <property type="match status" value="1"/>
</dbReference>
<dbReference type="InterPro" id="IPR006108">
    <property type="entry name" value="3HC_DH_C"/>
</dbReference>
<protein>
    <submittedName>
        <fullName evidence="7">3-hydroxybutyryl-CoA dehydrogenase</fullName>
    </submittedName>
</protein>
<dbReference type="GO" id="GO:0016616">
    <property type="term" value="F:oxidoreductase activity, acting on the CH-OH group of donors, NAD or NADP as acceptor"/>
    <property type="evidence" value="ECO:0007669"/>
    <property type="project" value="InterPro"/>
</dbReference>
<comment type="pathway">
    <text evidence="1">Lipid metabolism; butanoate metabolism.</text>
</comment>
<keyword evidence="8" id="KW-1185">Reference proteome</keyword>
<dbReference type="GO" id="GO:0070403">
    <property type="term" value="F:NAD+ binding"/>
    <property type="evidence" value="ECO:0007669"/>
    <property type="project" value="InterPro"/>
</dbReference>
<accession>A0A285EAZ1</accession>
<name>A0A285EAZ1_9ACTN</name>
<dbReference type="PANTHER" id="PTHR48075">
    <property type="entry name" value="3-HYDROXYACYL-COA DEHYDROGENASE FAMILY PROTEIN"/>
    <property type="match status" value="1"/>
</dbReference>